<evidence type="ECO:0000313" key="4">
    <source>
        <dbReference type="Proteomes" id="UP001501671"/>
    </source>
</evidence>
<accession>A0ABP8HND3</accession>
<evidence type="ECO:0000256" key="2">
    <source>
        <dbReference type="ARBA" id="ARBA00022679"/>
    </source>
</evidence>
<keyword evidence="4" id="KW-1185">Reference proteome</keyword>
<proteinExistence type="predicted"/>
<comment type="caution">
    <text evidence="3">The sequence shown here is derived from an EMBL/GenBank/DDBJ whole genome shotgun (WGS) entry which is preliminary data.</text>
</comment>
<dbReference type="Pfam" id="PF01075">
    <property type="entry name" value="Glyco_transf_9"/>
    <property type="match status" value="1"/>
</dbReference>
<reference evidence="4" key="1">
    <citation type="journal article" date="2019" name="Int. J. Syst. Evol. Microbiol.">
        <title>The Global Catalogue of Microorganisms (GCM) 10K type strain sequencing project: providing services to taxonomists for standard genome sequencing and annotation.</title>
        <authorList>
            <consortium name="The Broad Institute Genomics Platform"/>
            <consortium name="The Broad Institute Genome Sequencing Center for Infectious Disease"/>
            <person name="Wu L."/>
            <person name="Ma J."/>
        </authorList>
    </citation>
    <scope>NUCLEOTIDE SEQUENCE [LARGE SCALE GENOMIC DNA]</scope>
    <source>
        <strain evidence="4">JCM 17666</strain>
    </source>
</reference>
<name>A0ABP8HND3_9BURK</name>
<dbReference type="Proteomes" id="UP001501671">
    <property type="component" value="Unassembled WGS sequence"/>
</dbReference>
<keyword evidence="1" id="KW-0328">Glycosyltransferase</keyword>
<dbReference type="InterPro" id="IPR051199">
    <property type="entry name" value="LPS_LOS_Heptosyltrfase"/>
</dbReference>
<dbReference type="PANTHER" id="PTHR30160">
    <property type="entry name" value="TETRAACYLDISACCHARIDE 4'-KINASE-RELATED"/>
    <property type="match status" value="1"/>
</dbReference>
<dbReference type="SUPFAM" id="SSF53756">
    <property type="entry name" value="UDP-Glycosyltransferase/glycogen phosphorylase"/>
    <property type="match status" value="1"/>
</dbReference>
<protein>
    <submittedName>
        <fullName evidence="3">Glycosyltransferase family 9 protein</fullName>
    </submittedName>
</protein>
<sequence length="314" mass="32293">MCLPALELLRASGRPLVLCGRGWAADLLAGFGAAGFVAAGAGIRADAAALRTARRASLPHRAAARDTHAHGVVFPNSLSSAAAFRLAGIAAAGYRGDGRSLLLRWPFARSRGPLHEVEVFYRLARQSLVAWRWADAPPAGPMAMLRLPLTAGHEAGAAGALAQAGVEGGFVLLAPTVVGTHQGRPKAWPHFGELALALERAGHRCVVCPPAAEADAARAAVPAATVLPPLSLGAFAALARRAALVVCNDSGASHVAAAVGARQITLFGVTRRERTGPWSPNAECLGSHDAWPGTAEVADAALRLLAASRLDETS</sequence>
<keyword evidence="2" id="KW-0808">Transferase</keyword>
<evidence type="ECO:0000256" key="1">
    <source>
        <dbReference type="ARBA" id="ARBA00022676"/>
    </source>
</evidence>
<gene>
    <name evidence="3" type="ORF">GCM10023144_42860</name>
</gene>
<dbReference type="RefSeq" id="WP_345251958.1">
    <property type="nucleotide sequence ID" value="NZ_BAABFO010000030.1"/>
</dbReference>
<dbReference type="EMBL" id="BAABFO010000030">
    <property type="protein sequence ID" value="GAA4341735.1"/>
    <property type="molecule type" value="Genomic_DNA"/>
</dbReference>
<dbReference type="Gene3D" id="3.40.50.2000">
    <property type="entry name" value="Glycogen Phosphorylase B"/>
    <property type="match status" value="1"/>
</dbReference>
<dbReference type="InterPro" id="IPR002201">
    <property type="entry name" value="Glyco_trans_9"/>
</dbReference>
<evidence type="ECO:0000313" key="3">
    <source>
        <dbReference type="EMBL" id="GAA4341735.1"/>
    </source>
</evidence>
<organism evidence="3 4">
    <name type="scientific">Pigmentiphaga soli</name>
    <dbReference type="NCBI Taxonomy" id="1007095"/>
    <lineage>
        <taxon>Bacteria</taxon>
        <taxon>Pseudomonadati</taxon>
        <taxon>Pseudomonadota</taxon>
        <taxon>Betaproteobacteria</taxon>
        <taxon>Burkholderiales</taxon>
        <taxon>Alcaligenaceae</taxon>
        <taxon>Pigmentiphaga</taxon>
    </lineage>
</organism>